<feature type="transmembrane region" description="Helical" evidence="2">
    <location>
        <begin position="110"/>
        <end position="129"/>
    </location>
</feature>
<dbReference type="STRING" id="49012.A0A0F7RSB7"/>
<dbReference type="Pfam" id="PF10337">
    <property type="entry name" value="ArAE_2_N"/>
    <property type="match status" value="1"/>
</dbReference>
<dbReference type="Proteomes" id="UP000242770">
    <property type="component" value="Unassembled WGS sequence"/>
</dbReference>
<feature type="transmembrane region" description="Helical" evidence="2">
    <location>
        <begin position="211"/>
        <end position="231"/>
    </location>
</feature>
<accession>A0A0F7RSB7</accession>
<feature type="transmembrane region" description="Helical" evidence="2">
    <location>
        <begin position="182"/>
        <end position="199"/>
    </location>
</feature>
<feature type="compositionally biased region" description="Polar residues" evidence="1">
    <location>
        <begin position="1"/>
        <end position="21"/>
    </location>
</feature>
<feature type="compositionally biased region" description="Polar residues" evidence="1">
    <location>
        <begin position="580"/>
        <end position="592"/>
    </location>
</feature>
<feature type="compositionally biased region" description="Polar residues" evidence="1">
    <location>
        <begin position="629"/>
        <end position="641"/>
    </location>
</feature>
<evidence type="ECO:0000256" key="2">
    <source>
        <dbReference type="SAM" id="Phobius"/>
    </source>
</evidence>
<dbReference type="AlphaFoldDB" id="A0A0F7RSB7"/>
<keyword evidence="2" id="KW-1133">Transmembrane helix</keyword>
<feature type="transmembrane region" description="Helical" evidence="2">
    <location>
        <begin position="237"/>
        <end position="258"/>
    </location>
</feature>
<keyword evidence="5" id="KW-1185">Reference proteome</keyword>
<name>A0A0F7RSB7_9BASI</name>
<feature type="domain" description="Putative ER transporter 6TM N-terminal" evidence="3">
    <location>
        <begin position="49"/>
        <end position="371"/>
    </location>
</feature>
<keyword evidence="2" id="KW-0472">Membrane</keyword>
<feature type="region of interest" description="Disordered" evidence="1">
    <location>
        <begin position="576"/>
        <end position="648"/>
    </location>
</feature>
<evidence type="ECO:0000259" key="3">
    <source>
        <dbReference type="Pfam" id="PF10337"/>
    </source>
</evidence>
<gene>
    <name evidence="4" type="primary">SSCI08590.1</name>
</gene>
<dbReference type="EMBL" id="CCFA01000437">
    <property type="protein sequence ID" value="CDR98865.1"/>
    <property type="molecule type" value="Genomic_DNA"/>
</dbReference>
<reference evidence="5" key="1">
    <citation type="submission" date="2014-06" db="EMBL/GenBank/DDBJ databases">
        <authorList>
            <person name="Berkman P.J."/>
        </authorList>
    </citation>
    <scope>NUCLEOTIDE SEQUENCE [LARGE SCALE GENOMIC DNA]</scope>
</reference>
<protein>
    <recommendedName>
        <fullName evidence="3">Putative ER transporter 6TM N-terminal domain-containing protein</fullName>
    </recommendedName>
</protein>
<organism evidence="4 5">
    <name type="scientific">Sporisorium scitamineum</name>
    <dbReference type="NCBI Taxonomy" id="49012"/>
    <lineage>
        <taxon>Eukaryota</taxon>
        <taxon>Fungi</taxon>
        <taxon>Dikarya</taxon>
        <taxon>Basidiomycota</taxon>
        <taxon>Ustilaginomycotina</taxon>
        <taxon>Ustilaginomycetes</taxon>
        <taxon>Ustilaginales</taxon>
        <taxon>Ustilaginaceae</taxon>
        <taxon>Sporisorium</taxon>
    </lineage>
</organism>
<evidence type="ECO:0000256" key="1">
    <source>
        <dbReference type="SAM" id="MobiDB-lite"/>
    </source>
</evidence>
<sequence>MSTQPPASTVQDATETSSNSAEDAGHNRPATSKAKREQEAAKPNKPSKLPSWVKDNLTSARSWRTIARCWVATWANFVLMVPGPSLGVLGQAAFFGCMFTLMIPPSYPFFLFFIAFSLLAIGALIGWAWGCAAMAAATRARSQQLLQAATQRVRSSAASSTSPEAYVQVAVFKGEFLEVRSSAVFGIFLMLGVYFVAVLQVKLPKLKIGSIFLLIVLDIMTSYGPLFPYATYKLGEIFMVPIGCSLAICLASQILIFPETLAYAWQLRFVSILGINRDLLRLHSSALADLSQLYDPATHLSAHAHGDQPSNDLLHQHVNAKDNAAKIAAALLADAKANRTTIAEQIEDINGQSSFLGMEFYRSYMSAHDMKVALCKTRTAEQGYQVDGEHGNEALPTKDRLEPIKLHETSVIHRICRDVRESEAAQQVPMPRMLNILLSVAAPSLDAAADSIQAVQDYFEANLSWRQKKPIDQHFLQTKESIHSFRDGGRPLHVCLVYVTNLLDALDSALRLHEEVLAAADRAGSKKRIWAPKRLGRLFAILRSDKRGSSDGLDRFGPGDGRFDREDVIDSDFREDRAHTASSTDSNLSTNLADHLEGESDVDSDDDNAARSSSTRSSRPVDEEGSPNAKASTSNDSSNMPKRQHKKR</sequence>
<feature type="region of interest" description="Disordered" evidence="1">
    <location>
        <begin position="1"/>
        <end position="52"/>
    </location>
</feature>
<keyword evidence="2" id="KW-0812">Transmembrane</keyword>
<evidence type="ECO:0000313" key="4">
    <source>
        <dbReference type="EMBL" id="CDR98865.1"/>
    </source>
</evidence>
<dbReference type="PANTHER" id="PTHR37994">
    <property type="entry name" value="ARAE_2_N DOMAIN-CONTAINING PROTEIN-RELATED"/>
    <property type="match status" value="1"/>
</dbReference>
<proteinExistence type="predicted"/>
<dbReference type="PANTHER" id="PTHR37994:SF3">
    <property type="entry name" value="ER TRANSPORTER 6TM N-TERMINAL DOMAIN-CONTAINING PROTEIN"/>
    <property type="match status" value="1"/>
</dbReference>
<dbReference type="InterPro" id="IPR018823">
    <property type="entry name" value="ArAE_2_N"/>
</dbReference>
<evidence type="ECO:0000313" key="5">
    <source>
        <dbReference type="Proteomes" id="UP000242770"/>
    </source>
</evidence>